<proteinExistence type="predicted"/>
<evidence type="ECO:0000313" key="2">
    <source>
        <dbReference type="EMBL" id="QCX29458.1"/>
    </source>
</evidence>
<reference evidence="2" key="1">
    <citation type="submission" date="2018-09" db="EMBL/GenBank/DDBJ databases">
        <title>Diverse plant associated genomoviruses.</title>
        <authorList>
            <person name="Richet C."/>
            <person name="Kraberger S."/>
            <person name="Filloux D."/>
            <person name="Fontenele R.S."/>
            <person name="Ribeiro S.G."/>
            <person name="Martin D.P."/>
            <person name="Lamas N.S."/>
            <person name="McCarthy J."/>
            <person name="Lefeuvre P."/>
            <person name="Roumagnac P."/>
            <person name="Varsani A."/>
        </authorList>
    </citation>
    <scope>NUCLEOTIDE SEQUENCE</scope>
    <source>
        <strain evidence="2">QS41_F24</strain>
    </source>
</reference>
<protein>
    <submittedName>
        <fullName evidence="2">Capsid protein</fullName>
    </submittedName>
</protein>
<name>A0A4Y5QCK2_9VIRU</name>
<organism evidence="2">
    <name type="scientific">Plant associated genomovirus 23</name>
    <dbReference type="NCBI Taxonomy" id="2584395"/>
    <lineage>
        <taxon>Viruses</taxon>
        <taxon>Monodnaviria</taxon>
        <taxon>Shotokuvirae</taxon>
        <taxon>Cressdnaviricota</taxon>
        <taxon>Repensiviricetes</taxon>
        <taxon>Geplafuvirales</taxon>
        <taxon>Genomoviridae</taxon>
        <taxon>Gemykroznavirus</taxon>
        <taxon>Gemykroznavirus solas1</taxon>
    </lineage>
</organism>
<sequence>MPRYAKKTTTRRRKYVKRRTARKTKSGGTRKRTMTYKRIKAITAVKKRDHMIIGQHPPGDTEGTPSPFINQVMDGNISMYFFSPSYMPLQAAESKYGRTSNKVHHTSYAEKFEIEIGCDVSLLHRRLVFSNMYDDTRAICTRGDITLRNLTKVDPASFEDLFQGTKGVDWFDLFKVPMNRQKVTVMSDKLYTYTPKTPTARPSRAKYYHKNQQAVRISKINERGTDEVTNGYNWPGIKSPKVFIFDIFKSFRDTRNSPAFPLGEQYWSLAIEATNYWTEEAQ</sequence>
<feature type="region of interest" description="Disordered" evidence="1">
    <location>
        <begin position="1"/>
        <end position="31"/>
    </location>
</feature>
<accession>A0A4Y5QCK2</accession>
<evidence type="ECO:0000256" key="1">
    <source>
        <dbReference type="SAM" id="MobiDB-lite"/>
    </source>
</evidence>
<dbReference type="EMBL" id="MH939440">
    <property type="protein sequence ID" value="QCX29458.1"/>
    <property type="molecule type" value="Genomic_DNA"/>
</dbReference>